<evidence type="ECO:0000313" key="7">
    <source>
        <dbReference type="EMBL" id="KAF2259422.1"/>
    </source>
</evidence>
<evidence type="ECO:0000313" key="8">
    <source>
        <dbReference type="Proteomes" id="UP000800093"/>
    </source>
</evidence>
<feature type="transmembrane region" description="Helical" evidence="6">
    <location>
        <begin position="579"/>
        <end position="598"/>
    </location>
</feature>
<proteinExistence type="predicted"/>
<feature type="compositionally biased region" description="Low complexity" evidence="5">
    <location>
        <begin position="1"/>
        <end position="17"/>
    </location>
</feature>
<dbReference type="Proteomes" id="UP000800093">
    <property type="component" value="Unassembled WGS sequence"/>
</dbReference>
<keyword evidence="4 6" id="KW-0472">Membrane</keyword>
<evidence type="ECO:0000256" key="3">
    <source>
        <dbReference type="ARBA" id="ARBA00022989"/>
    </source>
</evidence>
<evidence type="ECO:0000256" key="4">
    <source>
        <dbReference type="ARBA" id="ARBA00023136"/>
    </source>
</evidence>
<evidence type="ECO:0000256" key="5">
    <source>
        <dbReference type="SAM" id="MobiDB-lite"/>
    </source>
</evidence>
<keyword evidence="8" id="KW-1185">Reference proteome</keyword>
<name>A0A9P4MYM4_9PLEO</name>
<dbReference type="Pfam" id="PF01544">
    <property type="entry name" value="CorA"/>
    <property type="match status" value="1"/>
</dbReference>
<dbReference type="InterPro" id="IPR002523">
    <property type="entry name" value="MgTranspt_CorA/ZnTranspt_ZntB"/>
</dbReference>
<reference evidence="8" key="1">
    <citation type="journal article" date="2020" name="Stud. Mycol.">
        <title>101 Dothideomycetes genomes: A test case for predicting lifestyles and emergence of pathogens.</title>
        <authorList>
            <person name="Haridas S."/>
            <person name="Albert R."/>
            <person name="Binder M."/>
            <person name="Bloem J."/>
            <person name="LaButti K."/>
            <person name="Salamov A."/>
            <person name="Andreopoulos B."/>
            <person name="Baker S."/>
            <person name="Barry K."/>
            <person name="Bills G."/>
            <person name="Bluhm B."/>
            <person name="Cannon C."/>
            <person name="Castanera R."/>
            <person name="Culley D."/>
            <person name="Daum C."/>
            <person name="Ezra D."/>
            <person name="Gonzalez J."/>
            <person name="Henrissat B."/>
            <person name="Kuo A."/>
            <person name="Liang C."/>
            <person name="Lipzen A."/>
            <person name="Lutzoni F."/>
            <person name="Magnuson J."/>
            <person name="Mondo S."/>
            <person name="Nolan M."/>
            <person name="Ohm R."/>
            <person name="Pangilinan J."/>
            <person name="Park H.-J."/>
            <person name="Ramirez L."/>
            <person name="Alfaro M."/>
            <person name="Sun H."/>
            <person name="Tritt A."/>
            <person name="Yoshinaga Y."/>
            <person name="Zwiers L.-H."/>
            <person name="Turgeon B."/>
            <person name="Goodwin S."/>
            <person name="Spatafora J."/>
            <person name="Crous P."/>
            <person name="Grigoriev I."/>
        </authorList>
    </citation>
    <scope>NUCLEOTIDE SEQUENCE [LARGE SCALE GENOMIC DNA]</scope>
    <source>
        <strain evidence="8">CBS 304.66</strain>
    </source>
</reference>
<dbReference type="GO" id="GO:0046873">
    <property type="term" value="F:metal ion transmembrane transporter activity"/>
    <property type="evidence" value="ECO:0007669"/>
    <property type="project" value="InterPro"/>
</dbReference>
<feature type="transmembrane region" description="Helical" evidence="6">
    <location>
        <begin position="546"/>
        <end position="567"/>
    </location>
</feature>
<dbReference type="OrthoDB" id="5428055at2759"/>
<dbReference type="Gene3D" id="1.20.58.340">
    <property type="entry name" value="Magnesium transport protein CorA, transmembrane region"/>
    <property type="match status" value="1"/>
</dbReference>
<feature type="region of interest" description="Disordered" evidence="5">
    <location>
        <begin position="250"/>
        <end position="273"/>
    </location>
</feature>
<dbReference type="SUPFAM" id="SSF144083">
    <property type="entry name" value="Magnesium transport protein CorA, transmembrane region"/>
    <property type="match status" value="1"/>
</dbReference>
<dbReference type="EMBL" id="ML986710">
    <property type="protein sequence ID" value="KAF2259422.1"/>
    <property type="molecule type" value="Genomic_DNA"/>
</dbReference>
<accession>A0A9P4MYM4</accession>
<gene>
    <name evidence="7" type="ORF">CC78DRAFT_621077</name>
</gene>
<protein>
    <submittedName>
        <fullName evidence="7">Uncharacterized protein</fullName>
    </submittedName>
</protein>
<sequence length="641" mass="73110">MATSSSTALTSESSHGSEAVGNAASQAEFVGQPYFRRLRSLEHAFPTLKGFLVKIKNADEGRKLVQNYYRIQHERSPGRCYGLQFEDDQASLIEGFPNGFGSPQALREYLEAHPAKESHEQKQRRLFILEDLEPDYVDALGDHLGVDPLVFSEQMNTWNFTDSRSIPHRGLPSISLPNQSFTLRYYEIRTLDDPSSVNQKKFQMTFAINRRRYERWRDIDLPSFSNSVDKRHAFIRRCASFWTSQEEIDCAPKGNAGKRGNDKRNDDAYQKDTDARMGHGWDAVILVDPGMAAASTGPGKDYILQDPKEYPDRARLWKADTWDQPGIVHAIEHNSWAYHDGCPTLAPLLFSQVNSRAQDRMQKFRTQRDLASPLDELVFYWVKVASSDLIKEAWKDSSNVAYYLLKYIAQHWTNQLELINCTVAKGEYFSDDYQANIDDKLSGSQWKADLVKVNDITRDINYMRRQMNHFWRAMVLNLERLGIQLGCETVDESLSQTLRGAQKDFLTINARLAPLRERVEALNTIANDLSNLRAAFKGLHDGDLSLRLSVFAAIVFPFTMVASILSMGENFLPGKKQFWIFWASSVPFVFVFAILLVYGRRPDRIFSDLKRFVKPPPGPNGIGNIKNEKVTRKANIQSSAC</sequence>
<organism evidence="7 8">
    <name type="scientific">Lojkania enalia</name>
    <dbReference type="NCBI Taxonomy" id="147567"/>
    <lineage>
        <taxon>Eukaryota</taxon>
        <taxon>Fungi</taxon>
        <taxon>Dikarya</taxon>
        <taxon>Ascomycota</taxon>
        <taxon>Pezizomycotina</taxon>
        <taxon>Dothideomycetes</taxon>
        <taxon>Pleosporomycetidae</taxon>
        <taxon>Pleosporales</taxon>
        <taxon>Pleosporales incertae sedis</taxon>
        <taxon>Lojkania</taxon>
    </lineage>
</organism>
<dbReference type="AlphaFoldDB" id="A0A9P4MYM4"/>
<feature type="region of interest" description="Disordered" evidence="5">
    <location>
        <begin position="1"/>
        <end position="21"/>
    </location>
</feature>
<comment type="caution">
    <text evidence="7">The sequence shown here is derived from an EMBL/GenBank/DDBJ whole genome shotgun (WGS) entry which is preliminary data.</text>
</comment>
<keyword evidence="2 6" id="KW-0812">Transmembrane</keyword>
<dbReference type="GO" id="GO:0016020">
    <property type="term" value="C:membrane"/>
    <property type="evidence" value="ECO:0007669"/>
    <property type="project" value="UniProtKB-SubCell"/>
</dbReference>
<dbReference type="InterPro" id="IPR045863">
    <property type="entry name" value="CorA_TM1_TM2"/>
</dbReference>
<feature type="compositionally biased region" description="Basic and acidic residues" evidence="5">
    <location>
        <begin position="259"/>
        <end position="273"/>
    </location>
</feature>
<evidence type="ECO:0000256" key="6">
    <source>
        <dbReference type="SAM" id="Phobius"/>
    </source>
</evidence>
<evidence type="ECO:0000256" key="1">
    <source>
        <dbReference type="ARBA" id="ARBA00004141"/>
    </source>
</evidence>
<comment type="subcellular location">
    <subcellularLocation>
        <location evidence="1">Membrane</location>
        <topology evidence="1">Multi-pass membrane protein</topology>
    </subcellularLocation>
</comment>
<keyword evidence="3 6" id="KW-1133">Transmembrane helix</keyword>
<evidence type="ECO:0000256" key="2">
    <source>
        <dbReference type="ARBA" id="ARBA00022692"/>
    </source>
</evidence>